<protein>
    <recommendedName>
        <fullName evidence="1">N-acetyltransferase domain-containing protein</fullName>
    </recommendedName>
</protein>
<dbReference type="InterPro" id="IPR016181">
    <property type="entry name" value="Acyl_CoA_acyltransferase"/>
</dbReference>
<dbReference type="STRING" id="84588.SYNW2493"/>
<gene>
    <name evidence="2" type="ordered locus">SYNW2493</name>
</gene>
<dbReference type="PANTHER" id="PTHR43451">
    <property type="entry name" value="ACETYLTRANSFERASE (GNAT) FAMILY PROTEIN"/>
    <property type="match status" value="1"/>
</dbReference>
<keyword evidence="3" id="KW-1185">Reference proteome</keyword>
<name>Q7U3D9_PARMW</name>
<evidence type="ECO:0000313" key="3">
    <source>
        <dbReference type="Proteomes" id="UP000001422"/>
    </source>
</evidence>
<dbReference type="InterPro" id="IPR000182">
    <property type="entry name" value="GNAT_dom"/>
</dbReference>
<dbReference type="AlphaFoldDB" id="Q7U3D9"/>
<dbReference type="Proteomes" id="UP000001422">
    <property type="component" value="Chromosome"/>
</dbReference>
<dbReference type="RefSeq" id="WP_011129346.1">
    <property type="nucleotide sequence ID" value="NC_005070.1"/>
</dbReference>
<feature type="domain" description="N-acetyltransferase" evidence="1">
    <location>
        <begin position="1"/>
        <end position="151"/>
    </location>
</feature>
<dbReference type="InterPro" id="IPR052564">
    <property type="entry name" value="N-acetyltrans/Recomb-assoc"/>
</dbReference>
<dbReference type="PANTHER" id="PTHR43451:SF1">
    <property type="entry name" value="ACETYLTRANSFERASE"/>
    <property type="match status" value="1"/>
</dbReference>
<organism evidence="2 3">
    <name type="scientific">Parasynechococcus marenigrum (strain WH8102)</name>
    <dbReference type="NCBI Taxonomy" id="84588"/>
    <lineage>
        <taxon>Bacteria</taxon>
        <taxon>Bacillati</taxon>
        <taxon>Cyanobacteriota</taxon>
        <taxon>Cyanophyceae</taxon>
        <taxon>Synechococcales</taxon>
        <taxon>Prochlorococcaceae</taxon>
        <taxon>Parasynechococcus</taxon>
        <taxon>Parasynechococcus marenigrum</taxon>
    </lineage>
</organism>
<dbReference type="KEGG" id="syw:SYNW2493"/>
<dbReference type="Pfam" id="PF13673">
    <property type="entry name" value="Acetyltransf_10"/>
    <property type="match status" value="1"/>
</dbReference>
<dbReference type="Gene3D" id="3.40.630.30">
    <property type="match status" value="1"/>
</dbReference>
<dbReference type="PROSITE" id="PS51186">
    <property type="entry name" value="GNAT"/>
    <property type="match status" value="1"/>
</dbReference>
<evidence type="ECO:0000259" key="1">
    <source>
        <dbReference type="PROSITE" id="PS51186"/>
    </source>
</evidence>
<accession>Q7U3D9</accession>
<dbReference type="GO" id="GO:0016747">
    <property type="term" value="F:acyltransferase activity, transferring groups other than amino-acyl groups"/>
    <property type="evidence" value="ECO:0007669"/>
    <property type="project" value="InterPro"/>
</dbReference>
<sequence>MPLRPIGSADHPLLREIYADAIESQAPGLYSSDQVRAWAALAWLPGILDRTFLEGQGWISGHDAAFAIREPRDRLSLLYCRGRACRQGHGRALLDQIEADARHEGVERLRTEASQLSRPLLERCGWRVQAPETISIGGVPFKRYRMDKWLLQDRS</sequence>
<dbReference type="HOGENOM" id="CLU_087351_0_3_3"/>
<proteinExistence type="predicted"/>
<dbReference type="EMBL" id="BX569695">
    <property type="protein sequence ID" value="CAE09008.1"/>
    <property type="molecule type" value="Genomic_DNA"/>
</dbReference>
<reference evidence="2 3" key="1">
    <citation type="journal article" date="2003" name="Nature">
        <title>The genome of a motile marine Synechococcus.</title>
        <authorList>
            <person name="Palenik B."/>
            <person name="Brahamsha B."/>
            <person name="Larimer F."/>
            <person name="Land M."/>
            <person name="Hauser L."/>
            <person name="Chain P."/>
            <person name="Lamerdin J."/>
            <person name="Regala W."/>
            <person name="Allen E.A."/>
            <person name="McCarren J."/>
            <person name="Paulsen I."/>
            <person name="Dufresne A."/>
            <person name="Partensky F."/>
            <person name="Webb E."/>
            <person name="Waterbury J."/>
        </authorList>
    </citation>
    <scope>NUCLEOTIDE SEQUENCE [LARGE SCALE GENOMIC DNA]</scope>
    <source>
        <strain evidence="2 3">WH8102</strain>
    </source>
</reference>
<evidence type="ECO:0000313" key="2">
    <source>
        <dbReference type="EMBL" id="CAE09008.1"/>
    </source>
</evidence>
<dbReference type="SUPFAM" id="SSF55729">
    <property type="entry name" value="Acyl-CoA N-acyltransferases (Nat)"/>
    <property type="match status" value="1"/>
</dbReference>
<dbReference type="eggNOG" id="COG0456">
    <property type="taxonomic scope" value="Bacteria"/>
</dbReference>